<sequence length="327" mass="36522">MGMSMAGQKGTPPWRTRITCLNALSALLIFLVTAFIIEELFAPPASSQNFSSPASHVVLCMGTIGARASLLPETLASLYNQTWKVDKIIVSLNKAEVESVLKILEAFGPFKKEEVESSRESGQRIVMSGNEGRLALQFLETSWGPGTKLVGAYLITGSKADTLLITVDDDCWYAPNLVETMVTHMPADKGALCGYCEVPLTWKRGTWLRMDLAHYYGQRYYPGHVAECQGWLMGFGGVGYWASTLDDRLLTFLSELPKGCYYHDDVWLSGYLHQSGHKRYFLYGMPLPRHGAYLANLSVHSQENTQIRDQLPCVEHFNYFRAIKGLT</sequence>
<name>A0A250X7P0_9CHLO</name>
<dbReference type="SUPFAM" id="SSF53448">
    <property type="entry name" value="Nucleotide-diphospho-sugar transferases"/>
    <property type="match status" value="1"/>
</dbReference>
<evidence type="ECO:0000313" key="2">
    <source>
        <dbReference type="Proteomes" id="UP000232323"/>
    </source>
</evidence>
<protein>
    <recommendedName>
        <fullName evidence="3">Glycosyltransferase 2-like domain-containing protein</fullName>
    </recommendedName>
</protein>
<gene>
    <name evidence="1" type="ORF">CEUSTIGMA_g6538.t1</name>
</gene>
<organism evidence="1 2">
    <name type="scientific">Chlamydomonas eustigma</name>
    <dbReference type="NCBI Taxonomy" id="1157962"/>
    <lineage>
        <taxon>Eukaryota</taxon>
        <taxon>Viridiplantae</taxon>
        <taxon>Chlorophyta</taxon>
        <taxon>core chlorophytes</taxon>
        <taxon>Chlorophyceae</taxon>
        <taxon>CS clade</taxon>
        <taxon>Chlamydomonadales</taxon>
        <taxon>Chlamydomonadaceae</taxon>
        <taxon>Chlamydomonas</taxon>
    </lineage>
</organism>
<evidence type="ECO:0000313" key="1">
    <source>
        <dbReference type="EMBL" id="GAX79098.1"/>
    </source>
</evidence>
<dbReference type="InterPro" id="IPR029044">
    <property type="entry name" value="Nucleotide-diphossugar_trans"/>
</dbReference>
<dbReference type="OrthoDB" id="414863at2759"/>
<evidence type="ECO:0008006" key="3">
    <source>
        <dbReference type="Google" id="ProtNLM"/>
    </source>
</evidence>
<accession>A0A250X7P0</accession>
<dbReference type="Gene3D" id="3.90.550.10">
    <property type="entry name" value="Spore Coat Polysaccharide Biosynthesis Protein SpsA, Chain A"/>
    <property type="match status" value="1"/>
</dbReference>
<comment type="caution">
    <text evidence="1">The sequence shown here is derived from an EMBL/GenBank/DDBJ whole genome shotgun (WGS) entry which is preliminary data.</text>
</comment>
<keyword evidence="2" id="KW-1185">Reference proteome</keyword>
<dbReference type="Proteomes" id="UP000232323">
    <property type="component" value="Unassembled WGS sequence"/>
</dbReference>
<dbReference type="AlphaFoldDB" id="A0A250X7P0"/>
<reference evidence="1 2" key="1">
    <citation type="submission" date="2017-08" db="EMBL/GenBank/DDBJ databases">
        <title>Acidophilic green algal genome provides insights into adaptation to an acidic environment.</title>
        <authorList>
            <person name="Hirooka S."/>
            <person name="Hirose Y."/>
            <person name="Kanesaki Y."/>
            <person name="Higuchi S."/>
            <person name="Fujiwara T."/>
            <person name="Onuma R."/>
            <person name="Era A."/>
            <person name="Ohbayashi R."/>
            <person name="Uzuka A."/>
            <person name="Nozaki H."/>
            <person name="Yoshikawa H."/>
            <person name="Miyagishima S.Y."/>
        </authorList>
    </citation>
    <scope>NUCLEOTIDE SEQUENCE [LARGE SCALE GENOMIC DNA]</scope>
    <source>
        <strain evidence="1 2">NIES-2499</strain>
    </source>
</reference>
<dbReference type="CDD" id="cd00761">
    <property type="entry name" value="Glyco_tranf_GTA_type"/>
    <property type="match status" value="1"/>
</dbReference>
<dbReference type="STRING" id="1157962.A0A250X7P0"/>
<dbReference type="EMBL" id="BEGY01000039">
    <property type="protein sequence ID" value="GAX79098.1"/>
    <property type="molecule type" value="Genomic_DNA"/>
</dbReference>
<proteinExistence type="predicted"/>